<dbReference type="RefSeq" id="WP_168660172.1">
    <property type="nucleotide sequence ID" value="NZ_CP051180.1"/>
</dbReference>
<dbReference type="KEGG" id="fes:HER31_08505"/>
<feature type="transmembrane region" description="Helical" evidence="1">
    <location>
        <begin position="283"/>
        <end position="300"/>
    </location>
</feature>
<accession>A0A6H1UCW5</accession>
<sequence>MMSLSEEAEAKLKQKKLKQMRRQQLQIERAATTDKVIESVNGSDDDTLLFIDFDETLWLRNSTEMFLASIKPSLVVSLLLQWMILLRPWLWFGSHRSEEGRERFRVKLVLRLIPSAKARWLEHAKVLGPQFANRALITALQTKPSGNVHIVTYGFDFIVQPLLDAIAPEFQLTLASNFDNAVAMRQRGKAELLQQQFGDATLQHSICITDSTDDIDLLELSQRGLFCHWPDARFEEAGLTPMLPFVFTKKVNRPKEKYFTRVIIGHDYVGLLLAFALVSEQPLLTLVSLFLFVLAFFTIYETGYFENDRLGLVLEQNPRVSEEFLRFNHHFKPWFAWLCGVLLAAPASLIASNSSSWIPSYFNVSGLAAFALIWLAFMLFMLFVRATFYWFNRTPVKGRLIPMLVLQFCRNCGYLVVFSTSVTGALFCLSWTLGKWFPYIIYRFGGSAMGYPNHLVTVLIMLSMMLVVGLSHQQGFGIFADWPSVVMLAYALVRGGKDLWSFRSSLKPLRPVEQRTS</sequence>
<evidence type="ECO:0000256" key="1">
    <source>
        <dbReference type="SAM" id="Phobius"/>
    </source>
</evidence>
<keyword evidence="2" id="KW-0378">Hydrolase</keyword>
<proteinExistence type="predicted"/>
<dbReference type="AlphaFoldDB" id="A0A6H1UCW5"/>
<evidence type="ECO:0000313" key="3">
    <source>
        <dbReference type="Proteomes" id="UP000501602"/>
    </source>
</evidence>
<feature type="transmembrane region" description="Helical" evidence="1">
    <location>
        <begin position="364"/>
        <end position="391"/>
    </location>
</feature>
<keyword evidence="1" id="KW-0472">Membrane</keyword>
<dbReference type="Pfam" id="PF12710">
    <property type="entry name" value="HAD"/>
    <property type="match status" value="1"/>
</dbReference>
<gene>
    <name evidence="2" type="ORF">HER31_08505</name>
</gene>
<reference evidence="2 3" key="1">
    <citation type="submission" date="2020-04" db="EMBL/GenBank/DDBJ databases">
        <title>Ferrimonas sp. S7 isolated from sea water.</title>
        <authorList>
            <person name="Bae S.S."/>
            <person name="Baek K."/>
        </authorList>
    </citation>
    <scope>NUCLEOTIDE SEQUENCE [LARGE SCALE GENOMIC DNA]</scope>
    <source>
        <strain evidence="2 3">S7</strain>
    </source>
</reference>
<dbReference type="GO" id="GO:0016787">
    <property type="term" value="F:hydrolase activity"/>
    <property type="evidence" value="ECO:0007669"/>
    <property type="project" value="UniProtKB-KW"/>
</dbReference>
<keyword evidence="1" id="KW-1133">Transmembrane helix</keyword>
<feature type="transmembrane region" description="Helical" evidence="1">
    <location>
        <begin position="334"/>
        <end position="352"/>
    </location>
</feature>
<feature type="transmembrane region" description="Helical" evidence="1">
    <location>
        <begin position="453"/>
        <end position="470"/>
    </location>
</feature>
<keyword evidence="3" id="KW-1185">Reference proteome</keyword>
<evidence type="ECO:0000313" key="2">
    <source>
        <dbReference type="EMBL" id="QIZ76911.1"/>
    </source>
</evidence>
<feature type="transmembrane region" description="Helical" evidence="1">
    <location>
        <begin position="412"/>
        <end position="433"/>
    </location>
</feature>
<dbReference type="Proteomes" id="UP000501602">
    <property type="component" value="Chromosome"/>
</dbReference>
<protein>
    <submittedName>
        <fullName evidence="2">Haloacid dehalogenase-like hydrolase</fullName>
    </submittedName>
</protein>
<dbReference type="EMBL" id="CP051180">
    <property type="protein sequence ID" value="QIZ76911.1"/>
    <property type="molecule type" value="Genomic_DNA"/>
</dbReference>
<keyword evidence="1" id="KW-0812">Transmembrane</keyword>
<organism evidence="2 3">
    <name type="scientific">Ferrimonas lipolytica</name>
    <dbReference type="NCBI Taxonomy" id="2724191"/>
    <lineage>
        <taxon>Bacteria</taxon>
        <taxon>Pseudomonadati</taxon>
        <taxon>Pseudomonadota</taxon>
        <taxon>Gammaproteobacteria</taxon>
        <taxon>Alteromonadales</taxon>
        <taxon>Ferrimonadaceae</taxon>
        <taxon>Ferrimonas</taxon>
    </lineage>
</organism>
<name>A0A6H1UCW5_9GAMM</name>